<protein>
    <submittedName>
        <fullName evidence="2">Uncharacterized protein</fullName>
    </submittedName>
</protein>
<sequence>MDQNGTENYYANHFHFIPLPDDRKTALWNLSSKALDTLGSECMTSFTLFSKLSQRMSFHLEHQTPTIVGFILCRHGPLLSDDGVVVVELQTAGICSGVESSRSDDGEPSIICD</sequence>
<evidence type="ECO:0000313" key="1">
    <source>
        <dbReference type="Proteomes" id="UP000887565"/>
    </source>
</evidence>
<accession>A0A915J9D0</accession>
<dbReference type="Proteomes" id="UP000887565">
    <property type="component" value="Unplaced"/>
</dbReference>
<dbReference type="AlphaFoldDB" id="A0A915J9D0"/>
<evidence type="ECO:0000313" key="2">
    <source>
        <dbReference type="WBParaSite" id="nRc.2.0.1.t22305-RA"/>
    </source>
</evidence>
<reference evidence="2" key="1">
    <citation type="submission" date="2022-11" db="UniProtKB">
        <authorList>
            <consortium name="WormBaseParasite"/>
        </authorList>
    </citation>
    <scope>IDENTIFICATION</scope>
</reference>
<name>A0A915J9D0_ROMCU</name>
<organism evidence="1 2">
    <name type="scientific">Romanomermis culicivorax</name>
    <name type="common">Nematode worm</name>
    <dbReference type="NCBI Taxonomy" id="13658"/>
    <lineage>
        <taxon>Eukaryota</taxon>
        <taxon>Metazoa</taxon>
        <taxon>Ecdysozoa</taxon>
        <taxon>Nematoda</taxon>
        <taxon>Enoplea</taxon>
        <taxon>Dorylaimia</taxon>
        <taxon>Mermithida</taxon>
        <taxon>Mermithoidea</taxon>
        <taxon>Mermithidae</taxon>
        <taxon>Romanomermis</taxon>
    </lineage>
</organism>
<proteinExistence type="predicted"/>
<keyword evidence="1" id="KW-1185">Reference proteome</keyword>
<dbReference type="WBParaSite" id="nRc.2.0.1.t22305-RA">
    <property type="protein sequence ID" value="nRc.2.0.1.t22305-RA"/>
    <property type="gene ID" value="nRc.2.0.1.g22305"/>
</dbReference>